<organism evidence="1 2">
    <name type="scientific">Dermacentor silvarum</name>
    <name type="common">Tick</name>
    <dbReference type="NCBI Taxonomy" id="543639"/>
    <lineage>
        <taxon>Eukaryota</taxon>
        <taxon>Metazoa</taxon>
        <taxon>Ecdysozoa</taxon>
        <taxon>Arthropoda</taxon>
        <taxon>Chelicerata</taxon>
        <taxon>Arachnida</taxon>
        <taxon>Acari</taxon>
        <taxon>Parasitiformes</taxon>
        <taxon>Ixodida</taxon>
        <taxon>Ixodoidea</taxon>
        <taxon>Ixodidae</taxon>
        <taxon>Rhipicephalinae</taxon>
        <taxon>Dermacentor</taxon>
    </lineage>
</organism>
<reference evidence="1" key="1">
    <citation type="submission" date="2020-05" db="EMBL/GenBank/DDBJ databases">
        <title>Large-scale comparative analyses of tick genomes elucidate their genetic diversity and vector capacities.</title>
        <authorList>
            <person name="Jia N."/>
            <person name="Wang J."/>
            <person name="Shi W."/>
            <person name="Du L."/>
            <person name="Sun Y."/>
            <person name="Zhan W."/>
            <person name="Jiang J."/>
            <person name="Wang Q."/>
            <person name="Zhang B."/>
            <person name="Ji P."/>
            <person name="Sakyi L.B."/>
            <person name="Cui X."/>
            <person name="Yuan T."/>
            <person name="Jiang B."/>
            <person name="Yang W."/>
            <person name="Lam T.T.-Y."/>
            <person name="Chang Q."/>
            <person name="Ding S."/>
            <person name="Wang X."/>
            <person name="Zhu J."/>
            <person name="Ruan X."/>
            <person name="Zhao L."/>
            <person name="Wei J."/>
            <person name="Que T."/>
            <person name="Du C."/>
            <person name="Cheng J."/>
            <person name="Dai P."/>
            <person name="Han X."/>
            <person name="Huang E."/>
            <person name="Gao Y."/>
            <person name="Liu J."/>
            <person name="Shao H."/>
            <person name="Ye R."/>
            <person name="Li L."/>
            <person name="Wei W."/>
            <person name="Wang X."/>
            <person name="Wang C."/>
            <person name="Yang T."/>
            <person name="Huo Q."/>
            <person name="Li W."/>
            <person name="Guo W."/>
            <person name="Chen H."/>
            <person name="Zhou L."/>
            <person name="Ni X."/>
            <person name="Tian J."/>
            <person name="Zhou Y."/>
            <person name="Sheng Y."/>
            <person name="Liu T."/>
            <person name="Pan Y."/>
            <person name="Xia L."/>
            <person name="Li J."/>
            <person name="Zhao F."/>
            <person name="Cao W."/>
        </authorList>
    </citation>
    <scope>NUCLEOTIDE SEQUENCE</scope>
    <source>
        <strain evidence="1">Dsil-2018</strain>
    </source>
</reference>
<comment type="caution">
    <text evidence="1">The sequence shown here is derived from an EMBL/GenBank/DDBJ whole genome shotgun (WGS) entry which is preliminary data.</text>
</comment>
<evidence type="ECO:0000313" key="2">
    <source>
        <dbReference type="Proteomes" id="UP000821865"/>
    </source>
</evidence>
<gene>
    <name evidence="1" type="ORF">HPB49_007705</name>
</gene>
<name>A0ACB8CDQ4_DERSI</name>
<sequence length="505" mass="57252">MKQLEETNGQPTSVRQYIMPCVVASVASLFFPPTLYRAGGTLQRMTQVLGKLAVPLFMGQQFETTPALLRRVLQRLPFTRTGKVCALMNKYTDFIRKQIEDYKSTWDEEPVKDFIKYYTERIERAELEGDQRFQYRFLVGSVKDLIMGGTFSSTSAIHWHLLNFAARPDTVQARVQLEIDEVVGTERAPTWEDRKRMPYTLACIWELDRWKTPSPLGAARVTSDDLVAEGVFIPKDTVIVFNTWAVHNDTSYWKDPYCFNPCRFLNKDGSTVSQKPPHWMPFSVGRRSCPGEAFATLEIFLLLTLLLQKFRVVLETPLPYDLDDPRIEATSEDLSALVSRAEVLLKEIVIREEMVQHVEATTREQSKCAKWFAYRADRPSVLTPLKKATPADEAKPSDGGKDPWDDTAEPNSSVEIEDKDAKETCTLAEATTGETQDTYDTVMPASCSAPAKRLHEETDEQEEKDQEKGCSDEPPPKAPPGRRPAFKPKPGVQAKRRTTTSTPPR</sequence>
<keyword evidence="2" id="KW-1185">Reference proteome</keyword>
<protein>
    <submittedName>
        <fullName evidence="1">Uncharacterized protein</fullName>
    </submittedName>
</protein>
<evidence type="ECO:0000313" key="1">
    <source>
        <dbReference type="EMBL" id="KAH7940900.1"/>
    </source>
</evidence>
<dbReference type="Proteomes" id="UP000821865">
    <property type="component" value="Chromosome 7"/>
</dbReference>
<proteinExistence type="predicted"/>
<accession>A0ACB8CDQ4</accession>
<dbReference type="EMBL" id="CM023476">
    <property type="protein sequence ID" value="KAH7940900.1"/>
    <property type="molecule type" value="Genomic_DNA"/>
</dbReference>